<name>A0ABT9CBR8_9BACL</name>
<reference evidence="1 2" key="1">
    <citation type="submission" date="2023-07" db="EMBL/GenBank/DDBJ databases">
        <title>Paenibacillus sp. JX-17 nov. isolated from soil.</title>
        <authorList>
            <person name="Wan Y."/>
            <person name="Liu B."/>
        </authorList>
    </citation>
    <scope>NUCLEOTIDE SEQUENCE [LARGE SCALE GENOMIC DNA]</scope>
    <source>
        <strain evidence="1 2">JX-17</strain>
    </source>
</reference>
<dbReference type="Proteomes" id="UP001240171">
    <property type="component" value="Unassembled WGS sequence"/>
</dbReference>
<organism evidence="1 2">
    <name type="scientific">Paenibacillus lacisoli</name>
    <dbReference type="NCBI Taxonomy" id="3064525"/>
    <lineage>
        <taxon>Bacteria</taxon>
        <taxon>Bacillati</taxon>
        <taxon>Bacillota</taxon>
        <taxon>Bacilli</taxon>
        <taxon>Bacillales</taxon>
        <taxon>Paenibacillaceae</taxon>
        <taxon>Paenibacillus</taxon>
    </lineage>
</organism>
<evidence type="ECO:0000313" key="2">
    <source>
        <dbReference type="Proteomes" id="UP001240171"/>
    </source>
</evidence>
<proteinExistence type="predicted"/>
<gene>
    <name evidence="1" type="ORF">Q5741_09765</name>
</gene>
<sequence length="63" mass="7463">MSGYREIREFSAQEEEAIRWFMAARRLWIISLDADFVPSQSGALDYGEDWLNEFVEEFRSTPL</sequence>
<dbReference type="RefSeq" id="WP_305023908.1">
    <property type="nucleotide sequence ID" value="NZ_JAUQTB010000004.1"/>
</dbReference>
<accession>A0ABT9CBR8</accession>
<protein>
    <submittedName>
        <fullName evidence="1">Uncharacterized protein</fullName>
    </submittedName>
</protein>
<keyword evidence="2" id="KW-1185">Reference proteome</keyword>
<comment type="caution">
    <text evidence="1">The sequence shown here is derived from an EMBL/GenBank/DDBJ whole genome shotgun (WGS) entry which is preliminary data.</text>
</comment>
<evidence type="ECO:0000313" key="1">
    <source>
        <dbReference type="EMBL" id="MDO7906708.1"/>
    </source>
</evidence>
<dbReference type="EMBL" id="JAUQTB010000004">
    <property type="protein sequence ID" value="MDO7906708.1"/>
    <property type="molecule type" value="Genomic_DNA"/>
</dbReference>